<dbReference type="InterPro" id="IPR012334">
    <property type="entry name" value="Pectin_lyas_fold"/>
</dbReference>
<dbReference type="InterPro" id="IPR006626">
    <property type="entry name" value="PbH1"/>
</dbReference>
<protein>
    <submittedName>
        <fullName evidence="4">Right-handed parallel beta-helix repeat-containing protein</fullName>
    </submittedName>
</protein>
<organism evidence="4 5">
    <name type="scientific">Paenibacillus ehimensis</name>
    <dbReference type="NCBI Taxonomy" id="79264"/>
    <lineage>
        <taxon>Bacteria</taxon>
        <taxon>Bacillati</taxon>
        <taxon>Bacillota</taxon>
        <taxon>Bacilli</taxon>
        <taxon>Bacillales</taxon>
        <taxon>Paenibacillaceae</taxon>
        <taxon>Paenibacillus</taxon>
    </lineage>
</organism>
<dbReference type="EMBL" id="JAUMKJ010000028">
    <property type="protein sequence ID" value="MDO3679548.1"/>
    <property type="molecule type" value="Genomic_DNA"/>
</dbReference>
<dbReference type="RefSeq" id="WP_302879740.1">
    <property type="nucleotide sequence ID" value="NZ_JAUMKJ010000028.1"/>
</dbReference>
<comment type="caution">
    <text evidence="4">The sequence shown here is derived from an EMBL/GenBank/DDBJ whole genome shotgun (WGS) entry which is preliminary data.</text>
</comment>
<dbReference type="InterPro" id="IPR039448">
    <property type="entry name" value="Beta_helix"/>
</dbReference>
<reference evidence="4" key="1">
    <citation type="submission" date="2023-07" db="EMBL/GenBank/DDBJ databases">
        <authorList>
            <person name="Aktuganov G."/>
            <person name="Boyko T."/>
            <person name="Delegan Y."/>
            <person name="Galimzianova N."/>
            <person name="Gilvanova E."/>
            <person name="Korobov V."/>
            <person name="Kuzmina L."/>
            <person name="Melentiev A."/>
            <person name="Milman P."/>
            <person name="Ryabova A."/>
            <person name="Stupak E."/>
            <person name="Yasakov T."/>
            <person name="Zharikova N."/>
            <person name="Zhurenko E."/>
        </authorList>
    </citation>
    <scope>NUCLEOTIDE SEQUENCE</scope>
    <source>
        <strain evidence="4">IB-739</strain>
    </source>
</reference>
<sequence length="340" mass="35402">MKKSWRSRLSCISTVLTLGSVLLSFPASSMAASVTCSTAACLKNALANASPGDVITLAAGVTFNGNFVAAANGSSTGKITLQSASVSNKAELNGGGTGSGYALHVTGDHWVIKDLKVTNAKKGIMLDHANYTLIDGAEVYQIGEEGVHYRDGSSYNTIRNSYVHDIGTVNPQYGEAIYVGSDKGKWGTFNAATNYNTIANNTLGPNVAAEHIDIKEGSTGTLVENNTFDGTGMSGANAADSFIDVKGNNDVIRNNTGYRNGNSSIKDAFQVHQRAAGWGQNASFTNNTVYLDNTTAYVVNAASGTTASASGNTRYPAGNMYNGSVTSGEKTERPSASSSH</sequence>
<feature type="region of interest" description="Disordered" evidence="1">
    <location>
        <begin position="306"/>
        <end position="340"/>
    </location>
</feature>
<dbReference type="Gene3D" id="2.160.20.10">
    <property type="entry name" value="Single-stranded right-handed beta-helix, Pectin lyase-like"/>
    <property type="match status" value="1"/>
</dbReference>
<evidence type="ECO:0000256" key="1">
    <source>
        <dbReference type="SAM" id="MobiDB-lite"/>
    </source>
</evidence>
<name>A0ABT8VEY3_9BACL</name>
<feature type="chain" id="PRO_5046234397" evidence="2">
    <location>
        <begin position="32"/>
        <end position="340"/>
    </location>
</feature>
<keyword evidence="5" id="KW-1185">Reference proteome</keyword>
<dbReference type="SMART" id="SM00710">
    <property type="entry name" value="PbH1"/>
    <property type="match status" value="5"/>
</dbReference>
<feature type="domain" description="Right handed beta helix" evidence="3">
    <location>
        <begin position="102"/>
        <end position="288"/>
    </location>
</feature>
<proteinExistence type="predicted"/>
<evidence type="ECO:0000313" key="5">
    <source>
        <dbReference type="Proteomes" id="UP001168883"/>
    </source>
</evidence>
<accession>A0ABT8VEY3</accession>
<gene>
    <name evidence="4" type="ORF">Q3C12_21285</name>
</gene>
<dbReference type="Pfam" id="PF13229">
    <property type="entry name" value="Beta_helix"/>
    <property type="match status" value="1"/>
</dbReference>
<feature type="compositionally biased region" description="Polar residues" evidence="1">
    <location>
        <begin position="321"/>
        <end position="340"/>
    </location>
</feature>
<evidence type="ECO:0000259" key="3">
    <source>
        <dbReference type="Pfam" id="PF13229"/>
    </source>
</evidence>
<dbReference type="Proteomes" id="UP001168883">
    <property type="component" value="Unassembled WGS sequence"/>
</dbReference>
<evidence type="ECO:0000256" key="2">
    <source>
        <dbReference type="SAM" id="SignalP"/>
    </source>
</evidence>
<evidence type="ECO:0000313" key="4">
    <source>
        <dbReference type="EMBL" id="MDO3679548.1"/>
    </source>
</evidence>
<dbReference type="SUPFAM" id="SSF51126">
    <property type="entry name" value="Pectin lyase-like"/>
    <property type="match status" value="1"/>
</dbReference>
<feature type="signal peptide" evidence="2">
    <location>
        <begin position="1"/>
        <end position="31"/>
    </location>
</feature>
<keyword evidence="2" id="KW-0732">Signal</keyword>
<dbReference type="InterPro" id="IPR011050">
    <property type="entry name" value="Pectin_lyase_fold/virulence"/>
</dbReference>